<protein>
    <submittedName>
        <fullName evidence="1">Uncharacterized protein</fullName>
    </submittedName>
</protein>
<dbReference type="EMBL" id="JACGCM010002238">
    <property type="protein sequence ID" value="KAF6142806.1"/>
    <property type="molecule type" value="Genomic_DNA"/>
</dbReference>
<evidence type="ECO:0000313" key="1">
    <source>
        <dbReference type="EMBL" id="KAF6142806.1"/>
    </source>
</evidence>
<name>A0A7J7LJG8_9MAGN</name>
<dbReference type="Pfam" id="PF03087">
    <property type="entry name" value="BPS1"/>
    <property type="match status" value="1"/>
</dbReference>
<gene>
    <name evidence="1" type="ORF">GIB67_002670</name>
</gene>
<dbReference type="AlphaFoldDB" id="A0A7J7LJG8"/>
<dbReference type="InterPro" id="IPR004320">
    <property type="entry name" value="BPS1_pln"/>
</dbReference>
<keyword evidence="2" id="KW-1185">Reference proteome</keyword>
<organism evidence="1 2">
    <name type="scientific">Kingdonia uniflora</name>
    <dbReference type="NCBI Taxonomy" id="39325"/>
    <lineage>
        <taxon>Eukaryota</taxon>
        <taxon>Viridiplantae</taxon>
        <taxon>Streptophyta</taxon>
        <taxon>Embryophyta</taxon>
        <taxon>Tracheophyta</taxon>
        <taxon>Spermatophyta</taxon>
        <taxon>Magnoliopsida</taxon>
        <taxon>Ranunculales</taxon>
        <taxon>Circaeasteraceae</taxon>
        <taxon>Kingdonia</taxon>
    </lineage>
</organism>
<reference evidence="1 2" key="1">
    <citation type="journal article" date="2020" name="IScience">
        <title>Genome Sequencing of the Endangered Kingdonia uniflora (Circaeasteraceae, Ranunculales) Reveals Potential Mechanisms of Evolutionary Specialization.</title>
        <authorList>
            <person name="Sun Y."/>
            <person name="Deng T."/>
            <person name="Zhang A."/>
            <person name="Moore M.J."/>
            <person name="Landis J.B."/>
            <person name="Lin N."/>
            <person name="Zhang H."/>
            <person name="Zhang X."/>
            <person name="Huang J."/>
            <person name="Zhang X."/>
            <person name="Sun H."/>
            <person name="Wang H."/>
        </authorList>
    </citation>
    <scope>NUCLEOTIDE SEQUENCE [LARGE SCALE GENOMIC DNA]</scope>
    <source>
        <strain evidence="1">TB1705</strain>
        <tissue evidence="1">Leaf</tissue>
    </source>
</reference>
<dbReference type="GO" id="GO:0048367">
    <property type="term" value="P:shoot system development"/>
    <property type="evidence" value="ECO:0007669"/>
    <property type="project" value="InterPro"/>
</dbReference>
<dbReference type="OrthoDB" id="1510518at2759"/>
<comment type="caution">
    <text evidence="1">The sequence shown here is derived from an EMBL/GenBank/DDBJ whole genome shotgun (WGS) entry which is preliminary data.</text>
</comment>
<dbReference type="GO" id="GO:0048364">
    <property type="term" value="P:root development"/>
    <property type="evidence" value="ECO:0007669"/>
    <property type="project" value="InterPro"/>
</dbReference>
<sequence>MISRKNVNMAIFKCLGYMKSTKISPEKVHDLVAIVDVLREVQDITISIFESLLTFISRSQIHKKSNGWSLISKLMHTRHAAHNCEEAEFSEMEKADVALTLHPTNHVKALKSKMCKSS</sequence>
<evidence type="ECO:0000313" key="2">
    <source>
        <dbReference type="Proteomes" id="UP000541444"/>
    </source>
</evidence>
<dbReference type="Proteomes" id="UP000541444">
    <property type="component" value="Unassembled WGS sequence"/>
</dbReference>
<proteinExistence type="predicted"/>
<accession>A0A7J7LJG8</accession>